<dbReference type="EMBL" id="JBHTLJ010000004">
    <property type="protein sequence ID" value="MFD1163586.1"/>
    <property type="molecule type" value="Genomic_DNA"/>
</dbReference>
<evidence type="ECO:0008006" key="4">
    <source>
        <dbReference type="Google" id="ProtNLM"/>
    </source>
</evidence>
<sequence length="261" mass="29747">MAANKFEKKIKDKLEKRTIKPSADAWNKLSHRLENQEEKRNNKAFWWLGIAASIIGVLLVVTQVFKNDSGEHVAPQIVVTPELVKQDDISTGSITADKIANEKVEPIEEISEDIKSKEANQSNQIQKKPTVIKPNLIKETTRIVEEKDVQTTKETHVEPVKIISEKLTLEEQKIKEVIAQVKTLKDGKNQVTENEIEALLIEAQNEIKLKRLYNESTKKVDALTLLQDVEDELDQSFRDQVFKALKENFITVKTAVAQRND</sequence>
<reference evidence="3" key="1">
    <citation type="journal article" date="2019" name="Int. J. Syst. Evol. Microbiol.">
        <title>The Global Catalogue of Microorganisms (GCM) 10K type strain sequencing project: providing services to taxonomists for standard genome sequencing and annotation.</title>
        <authorList>
            <consortium name="The Broad Institute Genomics Platform"/>
            <consortium name="The Broad Institute Genome Sequencing Center for Infectious Disease"/>
            <person name="Wu L."/>
            <person name="Ma J."/>
        </authorList>
    </citation>
    <scope>NUCLEOTIDE SEQUENCE [LARGE SCALE GENOMIC DNA]</scope>
    <source>
        <strain evidence="3">CCUG 63246</strain>
    </source>
</reference>
<evidence type="ECO:0000313" key="2">
    <source>
        <dbReference type="EMBL" id="MFD1163586.1"/>
    </source>
</evidence>
<keyword evidence="3" id="KW-1185">Reference proteome</keyword>
<dbReference type="RefSeq" id="WP_311940916.1">
    <property type="nucleotide sequence ID" value="NZ_JAVSCK010000004.1"/>
</dbReference>
<organism evidence="2 3">
    <name type="scientific">Hwangdonia seohaensis</name>
    <dbReference type="NCBI Taxonomy" id="1240727"/>
    <lineage>
        <taxon>Bacteria</taxon>
        <taxon>Pseudomonadati</taxon>
        <taxon>Bacteroidota</taxon>
        <taxon>Flavobacteriia</taxon>
        <taxon>Flavobacteriales</taxon>
        <taxon>Flavobacteriaceae</taxon>
        <taxon>Hwangdonia</taxon>
    </lineage>
</organism>
<protein>
    <recommendedName>
        <fullName evidence="4">Anti-sigma factor</fullName>
    </recommendedName>
</protein>
<name>A0ABW3REY5_9FLAO</name>
<proteinExistence type="predicted"/>
<dbReference type="Proteomes" id="UP001597163">
    <property type="component" value="Unassembled WGS sequence"/>
</dbReference>
<keyword evidence="1" id="KW-0472">Membrane</keyword>
<keyword evidence="1" id="KW-1133">Transmembrane helix</keyword>
<evidence type="ECO:0000256" key="1">
    <source>
        <dbReference type="SAM" id="Phobius"/>
    </source>
</evidence>
<gene>
    <name evidence="2" type="ORF">ACFQ2E_14230</name>
</gene>
<evidence type="ECO:0000313" key="3">
    <source>
        <dbReference type="Proteomes" id="UP001597163"/>
    </source>
</evidence>
<keyword evidence="1" id="KW-0812">Transmembrane</keyword>
<accession>A0ABW3REY5</accession>
<comment type="caution">
    <text evidence="2">The sequence shown here is derived from an EMBL/GenBank/DDBJ whole genome shotgun (WGS) entry which is preliminary data.</text>
</comment>
<feature type="transmembrane region" description="Helical" evidence="1">
    <location>
        <begin position="44"/>
        <end position="65"/>
    </location>
</feature>